<keyword evidence="1" id="KW-0472">Membrane</keyword>
<keyword evidence="1" id="KW-1133">Transmembrane helix</keyword>
<comment type="caution">
    <text evidence="2">The sequence shown here is derived from an EMBL/GenBank/DDBJ whole genome shotgun (WGS) entry which is preliminary data.</text>
</comment>
<feature type="transmembrane region" description="Helical" evidence="1">
    <location>
        <begin position="22"/>
        <end position="41"/>
    </location>
</feature>
<feature type="transmembrane region" description="Helical" evidence="1">
    <location>
        <begin position="57"/>
        <end position="74"/>
    </location>
</feature>
<dbReference type="Proteomes" id="UP000757890">
    <property type="component" value="Unassembled WGS sequence"/>
</dbReference>
<name>A0A930BAQ9_9FIRM</name>
<accession>A0A930BAQ9</accession>
<dbReference type="EMBL" id="JABZMK010000028">
    <property type="protein sequence ID" value="MBF1129490.1"/>
    <property type="molecule type" value="Genomic_DNA"/>
</dbReference>
<protein>
    <submittedName>
        <fullName evidence="2">Uncharacterized protein</fullName>
    </submittedName>
</protein>
<reference evidence="2" key="1">
    <citation type="submission" date="2020-04" db="EMBL/GenBank/DDBJ databases">
        <title>Deep metagenomics examines the oral microbiome during advanced dental caries in children, revealing novel taxa and co-occurrences with host molecules.</title>
        <authorList>
            <person name="Baker J.L."/>
            <person name="Morton J.T."/>
            <person name="Dinis M."/>
            <person name="Alvarez R."/>
            <person name="Tran N.C."/>
            <person name="Knight R."/>
            <person name="Edlund A."/>
        </authorList>
    </citation>
    <scope>NUCLEOTIDE SEQUENCE</scope>
    <source>
        <strain evidence="2">JCVI_32_bin.14</strain>
    </source>
</reference>
<proteinExistence type="predicted"/>
<keyword evidence="1" id="KW-0812">Transmembrane</keyword>
<gene>
    <name evidence="2" type="ORF">HXL70_05520</name>
</gene>
<evidence type="ECO:0000313" key="3">
    <source>
        <dbReference type="Proteomes" id="UP000757890"/>
    </source>
</evidence>
<organism evidence="2 3">
    <name type="scientific">Dialister invisus</name>
    <dbReference type="NCBI Taxonomy" id="218538"/>
    <lineage>
        <taxon>Bacteria</taxon>
        <taxon>Bacillati</taxon>
        <taxon>Bacillota</taxon>
        <taxon>Negativicutes</taxon>
        <taxon>Veillonellales</taxon>
        <taxon>Veillonellaceae</taxon>
        <taxon>Dialister</taxon>
    </lineage>
</organism>
<evidence type="ECO:0000256" key="1">
    <source>
        <dbReference type="SAM" id="Phobius"/>
    </source>
</evidence>
<evidence type="ECO:0000313" key="2">
    <source>
        <dbReference type="EMBL" id="MBF1129490.1"/>
    </source>
</evidence>
<dbReference type="AlphaFoldDB" id="A0A930BAQ9"/>
<sequence length="82" mass="9479">MAVQEEIMAEDKRKKWNQWAEVLWNIILIVGCMYFFCRLLADMNESSFARMAAENRILLPVLGVFLLNMAASTWKNIQKPGA</sequence>
<feature type="non-terminal residue" evidence="2">
    <location>
        <position position="82"/>
    </location>
</feature>